<evidence type="ECO:0000256" key="4">
    <source>
        <dbReference type="ARBA" id="ARBA00022490"/>
    </source>
</evidence>
<dbReference type="InterPro" id="IPR032839">
    <property type="entry name" value="RAB3GAP_N"/>
</dbReference>
<dbReference type="Pfam" id="PF14656">
    <property type="entry name" value="RAB3GAP2_C"/>
    <property type="match status" value="1"/>
</dbReference>
<evidence type="ECO:0000256" key="2">
    <source>
        <dbReference type="ARBA" id="ARBA00008153"/>
    </source>
</evidence>
<proteinExistence type="inferred from homology"/>
<evidence type="ECO:0000256" key="1">
    <source>
        <dbReference type="ARBA" id="ARBA00004496"/>
    </source>
</evidence>
<name>A0A6H5HQ39_9HEMI</name>
<dbReference type="InterPro" id="IPR026059">
    <property type="entry name" value="Rab3GAP2"/>
</dbReference>
<dbReference type="OrthoDB" id="2019917at2759"/>
<sequence>MNPHHNPASTKAKVTCSKPSQNGRLLLGEVLHEEPVRSISCQCYQPQPNPLVAQVDELHVAHSTVVCCVQGFALCNSLKTCRNQLARIEANCSSKIESTPLTFIKWGLPEQEDIKDVTVLGTASSTVFNHLTTASLRGGYYATYRSGPPQVSTVIATGSFPFVAWHCLLEGSSGPILTDVAKAVASKFVSAIGSAVPGWLGVNKKGSMEKTKEKAHTEPAELMSCSVEIDASAEAIPTTSREDLIFQRLELIRKYFPYSLTIDHLIANVCWEYVSSWAKQLDKTEFLVIGLRCLKLIPDLALKLGKSEWNCERWSISAEFWVLIVLGMEIPIEEVSHWIGQCYSLAYDWEINADTLRVQQVINLYKNNGDRFAEE</sequence>
<dbReference type="Pfam" id="PF14655">
    <property type="entry name" value="RAB3GAP2_N"/>
    <property type="match status" value="1"/>
</dbReference>
<dbReference type="AlphaFoldDB" id="A0A6H5HQ39"/>
<dbReference type="PANTHER" id="PTHR12472:SF0">
    <property type="entry name" value="RAB3 GTPASE-ACTIVATING PROTEIN NON-CATALYTIC SUBUNIT"/>
    <property type="match status" value="1"/>
</dbReference>
<protein>
    <submittedName>
        <fullName evidence="7">Uncharacterized protein</fullName>
    </submittedName>
</protein>
<comment type="similarity">
    <text evidence="2">Belongs to the Rab3-GAP regulatory subunit family.</text>
</comment>
<dbReference type="GO" id="GO:0005737">
    <property type="term" value="C:cytoplasm"/>
    <property type="evidence" value="ECO:0007669"/>
    <property type="project" value="UniProtKB-SubCell"/>
</dbReference>
<dbReference type="EMBL" id="CADCXU010034682">
    <property type="protein sequence ID" value="CAB0019900.1"/>
    <property type="molecule type" value="Genomic_DNA"/>
</dbReference>
<evidence type="ECO:0000313" key="7">
    <source>
        <dbReference type="EMBL" id="CAB0019900.1"/>
    </source>
</evidence>
<evidence type="ECO:0000313" key="8">
    <source>
        <dbReference type="Proteomes" id="UP000479000"/>
    </source>
</evidence>
<organism evidence="7 8">
    <name type="scientific">Nesidiocoris tenuis</name>
    <dbReference type="NCBI Taxonomy" id="355587"/>
    <lineage>
        <taxon>Eukaryota</taxon>
        <taxon>Metazoa</taxon>
        <taxon>Ecdysozoa</taxon>
        <taxon>Arthropoda</taxon>
        <taxon>Hexapoda</taxon>
        <taxon>Insecta</taxon>
        <taxon>Pterygota</taxon>
        <taxon>Neoptera</taxon>
        <taxon>Paraneoptera</taxon>
        <taxon>Hemiptera</taxon>
        <taxon>Heteroptera</taxon>
        <taxon>Panheteroptera</taxon>
        <taxon>Cimicomorpha</taxon>
        <taxon>Miridae</taxon>
        <taxon>Dicyphina</taxon>
        <taxon>Nesidiocoris</taxon>
    </lineage>
</organism>
<dbReference type="PANTHER" id="PTHR12472">
    <property type="entry name" value="RAB3-GAP REGULATORY DOMAIN"/>
    <property type="match status" value="1"/>
</dbReference>
<keyword evidence="4" id="KW-0963">Cytoplasm</keyword>
<dbReference type="InterPro" id="IPR029257">
    <property type="entry name" value="RAB3GAP2_C"/>
</dbReference>
<feature type="non-terminal residue" evidence="7">
    <location>
        <position position="375"/>
    </location>
</feature>
<keyword evidence="8" id="KW-1185">Reference proteome</keyword>
<dbReference type="GO" id="GO:0005096">
    <property type="term" value="F:GTPase activator activity"/>
    <property type="evidence" value="ECO:0007669"/>
    <property type="project" value="UniProtKB-KW"/>
</dbReference>
<gene>
    <name evidence="7" type="ORF">NTEN_LOCUS23541</name>
</gene>
<comment type="subcellular location">
    <subcellularLocation>
        <location evidence="1">Cytoplasm</location>
    </subcellularLocation>
</comment>
<evidence type="ECO:0000259" key="5">
    <source>
        <dbReference type="Pfam" id="PF14655"/>
    </source>
</evidence>
<evidence type="ECO:0000256" key="3">
    <source>
        <dbReference type="ARBA" id="ARBA00022468"/>
    </source>
</evidence>
<reference evidence="7 8" key="1">
    <citation type="submission" date="2020-02" db="EMBL/GenBank/DDBJ databases">
        <authorList>
            <person name="Ferguson B K."/>
        </authorList>
    </citation>
    <scope>NUCLEOTIDE SEQUENCE [LARGE SCALE GENOMIC DNA]</scope>
</reference>
<evidence type="ECO:0000259" key="6">
    <source>
        <dbReference type="Pfam" id="PF14656"/>
    </source>
</evidence>
<feature type="domain" description="Rab3GAP regulatory subunit C-terminal" evidence="6">
    <location>
        <begin position="332"/>
        <end position="375"/>
    </location>
</feature>
<accession>A0A6H5HQ39</accession>
<dbReference type="Proteomes" id="UP000479000">
    <property type="component" value="Unassembled WGS sequence"/>
</dbReference>
<feature type="domain" description="Rab3-GAP regulatory subunit N-terminal" evidence="5">
    <location>
        <begin position="20"/>
        <end position="228"/>
    </location>
</feature>
<keyword evidence="3" id="KW-0343">GTPase activation</keyword>